<organism evidence="4 5">
    <name type="scientific">Natronoglycomyces albus</name>
    <dbReference type="NCBI Taxonomy" id="2811108"/>
    <lineage>
        <taxon>Bacteria</taxon>
        <taxon>Bacillati</taxon>
        <taxon>Actinomycetota</taxon>
        <taxon>Actinomycetes</taxon>
        <taxon>Glycomycetales</taxon>
        <taxon>Glycomycetaceae</taxon>
        <taxon>Natronoglycomyces</taxon>
    </lineage>
</organism>
<dbReference type="EMBL" id="CP070496">
    <property type="protein sequence ID" value="QSB06556.1"/>
    <property type="molecule type" value="Genomic_DNA"/>
</dbReference>
<evidence type="ECO:0000313" key="4">
    <source>
        <dbReference type="EMBL" id="QSB06556.1"/>
    </source>
</evidence>
<feature type="chain" id="PRO_5034655907" evidence="2">
    <location>
        <begin position="20"/>
        <end position="382"/>
    </location>
</feature>
<evidence type="ECO:0000256" key="2">
    <source>
        <dbReference type="SAM" id="SignalP"/>
    </source>
</evidence>
<dbReference type="KEGG" id="nav:JQS30_06550"/>
<dbReference type="PANTHER" id="PTHR19328:SF13">
    <property type="entry name" value="HIPL1 PROTEIN"/>
    <property type="match status" value="1"/>
</dbReference>
<name>A0A895XVK2_9ACTN</name>
<feature type="domain" description="Cyclic nucleotide-binding" evidence="3">
    <location>
        <begin position="68"/>
        <end position="111"/>
    </location>
</feature>
<evidence type="ECO:0000256" key="1">
    <source>
        <dbReference type="SAM" id="MobiDB-lite"/>
    </source>
</evidence>
<reference evidence="4" key="1">
    <citation type="submission" date="2021-02" db="EMBL/GenBank/DDBJ databases">
        <title>Natronoglycomyces albus gen. nov., sp. nov, a haloalkaliphilic actinobacterium from a soda solonchak soil.</title>
        <authorList>
            <person name="Sorokin D.Y."/>
            <person name="Khijniak T.V."/>
            <person name="Zakharycheva A.P."/>
            <person name="Boueva O.V."/>
            <person name="Ariskina E.V."/>
            <person name="Hahnke R.L."/>
            <person name="Bunk B."/>
            <person name="Sproer C."/>
            <person name="Schumann P."/>
            <person name="Evtushenko L.I."/>
            <person name="Kublanov I.V."/>
        </authorList>
    </citation>
    <scope>NUCLEOTIDE SEQUENCE</scope>
    <source>
        <strain evidence="4">DSM 106290</strain>
    </source>
</reference>
<dbReference type="InterPro" id="IPR000595">
    <property type="entry name" value="cNMP-bd_dom"/>
</dbReference>
<dbReference type="PROSITE" id="PS51257">
    <property type="entry name" value="PROKAR_LIPOPROTEIN"/>
    <property type="match status" value="1"/>
</dbReference>
<gene>
    <name evidence="4" type="ORF">JQS30_06550</name>
</gene>
<feature type="signal peptide" evidence="2">
    <location>
        <begin position="1"/>
        <end position="19"/>
    </location>
</feature>
<keyword evidence="5" id="KW-1185">Reference proteome</keyword>
<dbReference type="Pfam" id="PF07995">
    <property type="entry name" value="GSDH"/>
    <property type="match status" value="1"/>
</dbReference>
<accession>A0A895XVK2</accession>
<evidence type="ECO:0000313" key="5">
    <source>
        <dbReference type="Proteomes" id="UP000662939"/>
    </source>
</evidence>
<dbReference type="RefSeq" id="WP_213172568.1">
    <property type="nucleotide sequence ID" value="NZ_CP070496.1"/>
</dbReference>
<dbReference type="Gene3D" id="2.120.10.30">
    <property type="entry name" value="TolB, C-terminal domain"/>
    <property type="match status" value="1"/>
</dbReference>
<proteinExistence type="predicted"/>
<dbReference type="Proteomes" id="UP000662939">
    <property type="component" value="Chromosome"/>
</dbReference>
<feature type="region of interest" description="Disordered" evidence="1">
    <location>
        <begin position="25"/>
        <end position="48"/>
    </location>
</feature>
<dbReference type="InterPro" id="IPR011042">
    <property type="entry name" value="6-blade_b-propeller_TolB-like"/>
</dbReference>
<evidence type="ECO:0000259" key="3">
    <source>
        <dbReference type="PROSITE" id="PS50042"/>
    </source>
</evidence>
<dbReference type="InterPro" id="IPR012938">
    <property type="entry name" value="Glc/Sorbosone_DH"/>
</dbReference>
<dbReference type="InterPro" id="IPR011041">
    <property type="entry name" value="Quinoprot_gluc/sorb_DH_b-prop"/>
</dbReference>
<sequence length="382" mass="40781">MRHRLPRICVGLAATFVLAACSFGDPPEPEQGQPPLLPTPSPGQPQGDPVTMMAVMADNLEVPWGLGFLPDGTALVTERDSGALLHILDEGEVEQLAEIDVDDAGEGGLMGLAVSPEFADDDTVFIYYTTPDDNRIASLDLSDDDPEPEPIVTGIPSGATHNGGQLAFGPDGNLWAATGDAGVPEWSQDEDNLAGKILRFDTSGDPVEDNPFDDSIVYSLGHRNVQGLAWGGDEELYAVEFGGDIADEVNLIEPGSNYGWPLYEGMGGGDEYVDPIITWEPFEASCSAAAFAEETLIVACLRGQRLWTLDVSAPGEFSGDPSPLLVGEFGRLRAVAVDAEGTIWVTTSNRDGRCLTNRGCHTDEDDDRVLRFSTTHTAEGRT</sequence>
<dbReference type="PANTHER" id="PTHR19328">
    <property type="entry name" value="HEDGEHOG-INTERACTING PROTEIN"/>
    <property type="match status" value="1"/>
</dbReference>
<dbReference type="PROSITE" id="PS50042">
    <property type="entry name" value="CNMP_BINDING_3"/>
    <property type="match status" value="1"/>
</dbReference>
<dbReference type="SUPFAM" id="SSF50952">
    <property type="entry name" value="Soluble quinoprotein glucose dehydrogenase"/>
    <property type="match status" value="1"/>
</dbReference>
<dbReference type="AlphaFoldDB" id="A0A895XVK2"/>
<protein>
    <submittedName>
        <fullName evidence="4">PQQ-dependent sugar dehydrogenase</fullName>
    </submittedName>
</protein>
<keyword evidence="2" id="KW-0732">Signal</keyword>